<dbReference type="AlphaFoldDB" id="A0A7W7RHA3"/>
<dbReference type="InterPro" id="IPR019079">
    <property type="entry name" value="Capsule_synth_CapA"/>
</dbReference>
<dbReference type="PANTHER" id="PTHR33393">
    <property type="entry name" value="POLYGLUTAMINE SYNTHESIS ACCESSORY PROTEIN RV0574C-RELATED"/>
    <property type="match status" value="1"/>
</dbReference>
<dbReference type="SUPFAM" id="SSF56300">
    <property type="entry name" value="Metallo-dependent phosphatases"/>
    <property type="match status" value="1"/>
</dbReference>
<dbReference type="Proteomes" id="UP000523007">
    <property type="component" value="Unassembled WGS sequence"/>
</dbReference>
<protein>
    <submittedName>
        <fullName evidence="3">Poly-gamma-glutamate synthesis protein (Capsule biosynthesis protein)</fullName>
    </submittedName>
</protein>
<dbReference type="InterPro" id="IPR052169">
    <property type="entry name" value="CW_Biosynth-Accessory"/>
</dbReference>
<accession>A0A7W7RHA3</accession>
<organism evidence="3 4">
    <name type="scientific">Lipingzhangella halophila</name>
    <dbReference type="NCBI Taxonomy" id="1783352"/>
    <lineage>
        <taxon>Bacteria</taxon>
        <taxon>Bacillati</taxon>
        <taxon>Actinomycetota</taxon>
        <taxon>Actinomycetes</taxon>
        <taxon>Streptosporangiales</taxon>
        <taxon>Nocardiopsidaceae</taxon>
        <taxon>Lipingzhangella</taxon>
    </lineage>
</organism>
<dbReference type="CDD" id="cd07381">
    <property type="entry name" value="MPP_CapA"/>
    <property type="match status" value="1"/>
</dbReference>
<sequence length="375" mass="40535">MSGGVVTLFLCGDVMTGRGVDQILPHPGDPRLWEWSVRDARTYVELAEQANGRIARPVDFRWPWGDALDLLDAVAPDARVINLETSITREDDAAAGKAVHYRMSPDNVACLTAARPDVCALANNHVLDFGRQGLTDTLDALAAAGVPAAGAGRDLSEAQRPVTVPCGEGGGDAGRLAFVAFGARSSGIPDSWAAAPERSGVNLLPDLSDDTADEVAHRVGRYKAAGDVAVASVHWGGNWGYDVPEAHVRFAHRLIDGGVDLVHGHSSHHPRPVEVYRDRLILYGCGDLIDDYEGITGYEEFRDDLRLLYFVSVRPDTGALVELWTVVMRARRMRLCRASSEDTGHVHRVLDQIGRRFGTGFAVDDTGALWLRAAG</sequence>
<reference evidence="3 4" key="1">
    <citation type="submission" date="2020-08" db="EMBL/GenBank/DDBJ databases">
        <title>Sequencing the genomes of 1000 actinobacteria strains.</title>
        <authorList>
            <person name="Klenk H.-P."/>
        </authorList>
    </citation>
    <scope>NUCLEOTIDE SEQUENCE [LARGE SCALE GENOMIC DNA]</scope>
    <source>
        <strain evidence="3 4">DSM 102030</strain>
    </source>
</reference>
<comment type="similarity">
    <text evidence="1">Belongs to the CapA family.</text>
</comment>
<gene>
    <name evidence="3" type="ORF">F4561_002241</name>
</gene>
<name>A0A7W7RHA3_9ACTN</name>
<feature type="domain" description="Capsule synthesis protein CapA" evidence="2">
    <location>
        <begin position="7"/>
        <end position="292"/>
    </location>
</feature>
<comment type="caution">
    <text evidence="3">The sequence shown here is derived from an EMBL/GenBank/DDBJ whole genome shotgun (WGS) entry which is preliminary data.</text>
</comment>
<dbReference type="SMART" id="SM00854">
    <property type="entry name" value="PGA_cap"/>
    <property type="match status" value="1"/>
</dbReference>
<dbReference type="PANTHER" id="PTHR33393:SF11">
    <property type="entry name" value="POLYGLUTAMINE SYNTHESIS ACCESSORY PROTEIN RV0574C-RELATED"/>
    <property type="match status" value="1"/>
</dbReference>
<evidence type="ECO:0000256" key="1">
    <source>
        <dbReference type="ARBA" id="ARBA00005662"/>
    </source>
</evidence>
<dbReference type="Gene3D" id="3.60.21.10">
    <property type="match status" value="1"/>
</dbReference>
<evidence type="ECO:0000313" key="3">
    <source>
        <dbReference type="EMBL" id="MBB4931421.1"/>
    </source>
</evidence>
<dbReference type="RefSeq" id="WP_184577566.1">
    <property type="nucleotide sequence ID" value="NZ_JACHJT010000001.1"/>
</dbReference>
<dbReference type="Pfam" id="PF09587">
    <property type="entry name" value="PGA_cap"/>
    <property type="match status" value="1"/>
</dbReference>
<evidence type="ECO:0000313" key="4">
    <source>
        <dbReference type="Proteomes" id="UP000523007"/>
    </source>
</evidence>
<keyword evidence="4" id="KW-1185">Reference proteome</keyword>
<dbReference type="EMBL" id="JACHJT010000001">
    <property type="protein sequence ID" value="MBB4931421.1"/>
    <property type="molecule type" value="Genomic_DNA"/>
</dbReference>
<dbReference type="InterPro" id="IPR029052">
    <property type="entry name" value="Metallo-depent_PP-like"/>
</dbReference>
<proteinExistence type="inferred from homology"/>
<evidence type="ECO:0000259" key="2">
    <source>
        <dbReference type="SMART" id="SM00854"/>
    </source>
</evidence>